<evidence type="ECO:0000256" key="1">
    <source>
        <dbReference type="PROSITE-ProRule" id="PRU00285"/>
    </source>
</evidence>
<dbReference type="OrthoDB" id="9808910at2"/>
<feature type="compositionally biased region" description="Basic and acidic residues" evidence="3">
    <location>
        <begin position="183"/>
        <end position="193"/>
    </location>
</feature>
<dbReference type="SUPFAM" id="SSF49764">
    <property type="entry name" value="HSP20-like chaperones"/>
    <property type="match status" value="1"/>
</dbReference>
<evidence type="ECO:0000259" key="4">
    <source>
        <dbReference type="PROSITE" id="PS01031"/>
    </source>
</evidence>
<accession>A0A4Z0BH47</accession>
<comment type="caution">
    <text evidence="5">The sequence shown here is derived from an EMBL/GenBank/DDBJ whole genome shotgun (WGS) entry which is preliminary data.</text>
</comment>
<proteinExistence type="inferred from homology"/>
<reference evidence="5 6" key="1">
    <citation type="submission" date="2019-03" db="EMBL/GenBank/DDBJ databases">
        <title>Ramlibacter rhizophilus CCTCC AB2015357, whole genome shotgun sequence.</title>
        <authorList>
            <person name="Zhang X."/>
            <person name="Feng G."/>
            <person name="Zhu H."/>
        </authorList>
    </citation>
    <scope>NUCLEOTIDE SEQUENCE [LARGE SCALE GENOMIC DNA]</scope>
    <source>
        <strain evidence="5 6">CCTCC AB2015357</strain>
    </source>
</reference>
<evidence type="ECO:0000256" key="2">
    <source>
        <dbReference type="RuleBase" id="RU003616"/>
    </source>
</evidence>
<dbReference type="InterPro" id="IPR008978">
    <property type="entry name" value="HSP20-like_chaperone"/>
</dbReference>
<organism evidence="5 6">
    <name type="scientific">Ramlibacter rhizophilus</name>
    <dbReference type="NCBI Taxonomy" id="1781167"/>
    <lineage>
        <taxon>Bacteria</taxon>
        <taxon>Pseudomonadati</taxon>
        <taxon>Pseudomonadota</taxon>
        <taxon>Betaproteobacteria</taxon>
        <taxon>Burkholderiales</taxon>
        <taxon>Comamonadaceae</taxon>
        <taxon>Ramlibacter</taxon>
    </lineage>
</organism>
<feature type="region of interest" description="Disordered" evidence="3">
    <location>
        <begin position="147"/>
        <end position="193"/>
    </location>
</feature>
<name>A0A4Z0BH47_9BURK</name>
<keyword evidence="6" id="KW-1185">Reference proteome</keyword>
<dbReference type="Proteomes" id="UP000297564">
    <property type="component" value="Unassembled WGS sequence"/>
</dbReference>
<evidence type="ECO:0000256" key="3">
    <source>
        <dbReference type="SAM" id="MobiDB-lite"/>
    </source>
</evidence>
<dbReference type="PROSITE" id="PS01031">
    <property type="entry name" value="SHSP"/>
    <property type="match status" value="1"/>
</dbReference>
<evidence type="ECO:0000313" key="6">
    <source>
        <dbReference type="Proteomes" id="UP000297564"/>
    </source>
</evidence>
<dbReference type="InterPro" id="IPR002068">
    <property type="entry name" value="A-crystallin/Hsp20_dom"/>
</dbReference>
<dbReference type="PANTHER" id="PTHR11527">
    <property type="entry name" value="HEAT-SHOCK PROTEIN 20 FAMILY MEMBER"/>
    <property type="match status" value="1"/>
</dbReference>
<gene>
    <name evidence="5" type="ORF">EZ242_15110</name>
</gene>
<comment type="similarity">
    <text evidence="1 2">Belongs to the small heat shock protein (HSP20) family.</text>
</comment>
<dbReference type="EMBL" id="SMLL01000006">
    <property type="protein sequence ID" value="TFY97793.1"/>
    <property type="molecule type" value="Genomic_DNA"/>
</dbReference>
<dbReference type="RefSeq" id="WP_135286020.1">
    <property type="nucleotide sequence ID" value="NZ_SMLL01000006.1"/>
</dbReference>
<dbReference type="Pfam" id="PF00011">
    <property type="entry name" value="HSP20"/>
    <property type="match status" value="1"/>
</dbReference>
<protein>
    <submittedName>
        <fullName evidence="5">Hsp20/alpha crystallin family protein</fullName>
    </submittedName>
</protein>
<feature type="domain" description="SHSP" evidence="4">
    <location>
        <begin position="49"/>
        <end position="162"/>
    </location>
</feature>
<dbReference type="CDD" id="cd06464">
    <property type="entry name" value="ACD_sHsps-like"/>
    <property type="match status" value="1"/>
</dbReference>
<sequence length="193" mass="21284">MMSRFVVPFGTGSRAQGAGDPFNELHHAMNRLFDDFLVGGATPTGAQSQGAPMAVPRLDVREGDKEIAICAELAGVKPSDVDLRIEGNVITLRGEKKNEAQQEREDYHVMERSFGRFQRSIQLPFAPDPEQVRASFEHGVLTVRVPKPVQQERSRRIEIQGAAPENDKGRILDAPSQEPATEAQDKSADATRH</sequence>
<dbReference type="AlphaFoldDB" id="A0A4Z0BH47"/>
<dbReference type="InterPro" id="IPR031107">
    <property type="entry name" value="Small_HSP"/>
</dbReference>
<dbReference type="Gene3D" id="2.60.40.790">
    <property type="match status" value="1"/>
</dbReference>
<evidence type="ECO:0000313" key="5">
    <source>
        <dbReference type="EMBL" id="TFY97793.1"/>
    </source>
</evidence>